<name>L1MA89_9CORY</name>
<evidence type="ECO:0000313" key="1">
    <source>
        <dbReference type="EMBL" id="EKX87899.1"/>
    </source>
</evidence>
<dbReference type="EMBL" id="AMEM01000041">
    <property type="protein sequence ID" value="EKX87899.1"/>
    <property type="molecule type" value="Genomic_DNA"/>
</dbReference>
<dbReference type="PATRIC" id="fig|1035195.3.peg.2397"/>
<dbReference type="HOGENOM" id="CLU_3214998_0_0_11"/>
<dbReference type="AlphaFoldDB" id="L1MA89"/>
<gene>
    <name evidence="1" type="ORF">HMPREF9997_02677</name>
</gene>
<reference evidence="1 2" key="1">
    <citation type="submission" date="2012-05" db="EMBL/GenBank/DDBJ databases">
        <authorList>
            <person name="Weinstock G."/>
            <person name="Sodergren E."/>
            <person name="Lobos E.A."/>
            <person name="Fulton L."/>
            <person name="Fulton R."/>
            <person name="Courtney L."/>
            <person name="Fronick C."/>
            <person name="O'Laughlin M."/>
            <person name="Godfrey J."/>
            <person name="Wilson R.M."/>
            <person name="Miner T."/>
            <person name="Farmer C."/>
            <person name="Delehaunty K."/>
            <person name="Cordes M."/>
            <person name="Minx P."/>
            <person name="Tomlinson C."/>
            <person name="Chen J."/>
            <person name="Wollam A."/>
            <person name="Pepin K.H."/>
            <person name="Bhonagiri V."/>
            <person name="Zhang X."/>
            <person name="Suruliraj S."/>
            <person name="Warren W."/>
            <person name="Mitreva M."/>
            <person name="Mardis E.R."/>
            <person name="Wilson R.K."/>
        </authorList>
    </citation>
    <scope>NUCLEOTIDE SEQUENCE [LARGE SCALE GENOMIC DNA]</scope>
    <source>
        <strain evidence="1 2">F0235</strain>
    </source>
</reference>
<sequence length="44" mass="5297">MHVWVQMQLFFRMSQLVKMPLLLQILWLVKDIPPTIVTAEYQLP</sequence>
<evidence type="ECO:0000313" key="2">
    <source>
        <dbReference type="Proteomes" id="UP000010445"/>
    </source>
</evidence>
<accession>L1MA89</accession>
<protein>
    <submittedName>
        <fullName evidence="1">Uncharacterized protein</fullName>
    </submittedName>
</protein>
<keyword evidence="2" id="KW-1185">Reference proteome</keyword>
<organism evidence="1 2">
    <name type="scientific">Corynebacterium durum F0235</name>
    <dbReference type="NCBI Taxonomy" id="1035195"/>
    <lineage>
        <taxon>Bacteria</taxon>
        <taxon>Bacillati</taxon>
        <taxon>Actinomycetota</taxon>
        <taxon>Actinomycetes</taxon>
        <taxon>Mycobacteriales</taxon>
        <taxon>Corynebacteriaceae</taxon>
        <taxon>Corynebacterium</taxon>
    </lineage>
</organism>
<dbReference type="Proteomes" id="UP000010445">
    <property type="component" value="Unassembled WGS sequence"/>
</dbReference>
<proteinExistence type="predicted"/>
<comment type="caution">
    <text evidence="1">The sequence shown here is derived from an EMBL/GenBank/DDBJ whole genome shotgun (WGS) entry which is preliminary data.</text>
</comment>